<keyword evidence="3" id="KW-1185">Reference proteome</keyword>
<feature type="region of interest" description="Disordered" evidence="1">
    <location>
        <begin position="1"/>
        <end position="67"/>
    </location>
</feature>
<dbReference type="STRING" id="74649.A0A2P6QBC2"/>
<dbReference type="Proteomes" id="UP000238479">
    <property type="component" value="Chromosome 5"/>
</dbReference>
<feature type="compositionally biased region" description="Basic residues" evidence="1">
    <location>
        <begin position="49"/>
        <end position="66"/>
    </location>
</feature>
<sequence length="98" mass="10942">MAKNRSKKKRKDTDSMDVTELPVSDVPQEMDTSESGAQNPSGAASNLKIKGRQMKRTGNARKKKAVVRAISKREKAVEKVLKHESKTLRTQSAKLLYD</sequence>
<dbReference type="EMBL" id="PDCK01000043">
    <property type="protein sequence ID" value="PRQ31480.1"/>
    <property type="molecule type" value="Genomic_DNA"/>
</dbReference>
<dbReference type="OrthoDB" id="1930685at2759"/>
<comment type="caution">
    <text evidence="2">The sequence shown here is derived from an EMBL/GenBank/DDBJ whole genome shotgun (WGS) entry which is preliminary data.</text>
</comment>
<dbReference type="Gramene" id="PRQ31480">
    <property type="protein sequence ID" value="PRQ31480"/>
    <property type="gene ID" value="RchiOBHm_Chr5g0035981"/>
</dbReference>
<dbReference type="AlphaFoldDB" id="A0A2P6QBC2"/>
<feature type="compositionally biased region" description="Basic residues" evidence="1">
    <location>
        <begin position="1"/>
        <end position="10"/>
    </location>
</feature>
<accession>A0A2P6QBC2</accession>
<gene>
    <name evidence="2" type="ORF">RchiOBHm_Chr5g0035981</name>
</gene>
<name>A0A2P6QBC2_ROSCH</name>
<feature type="compositionally biased region" description="Polar residues" evidence="1">
    <location>
        <begin position="33"/>
        <end position="44"/>
    </location>
</feature>
<dbReference type="OMA" id="VQMKRTK"/>
<evidence type="ECO:0000313" key="3">
    <source>
        <dbReference type="Proteomes" id="UP000238479"/>
    </source>
</evidence>
<evidence type="ECO:0000313" key="2">
    <source>
        <dbReference type="EMBL" id="PRQ31480.1"/>
    </source>
</evidence>
<organism evidence="2 3">
    <name type="scientific">Rosa chinensis</name>
    <name type="common">China rose</name>
    <dbReference type="NCBI Taxonomy" id="74649"/>
    <lineage>
        <taxon>Eukaryota</taxon>
        <taxon>Viridiplantae</taxon>
        <taxon>Streptophyta</taxon>
        <taxon>Embryophyta</taxon>
        <taxon>Tracheophyta</taxon>
        <taxon>Spermatophyta</taxon>
        <taxon>Magnoliopsida</taxon>
        <taxon>eudicotyledons</taxon>
        <taxon>Gunneridae</taxon>
        <taxon>Pentapetalae</taxon>
        <taxon>rosids</taxon>
        <taxon>fabids</taxon>
        <taxon>Rosales</taxon>
        <taxon>Rosaceae</taxon>
        <taxon>Rosoideae</taxon>
        <taxon>Rosoideae incertae sedis</taxon>
        <taxon>Rosa</taxon>
    </lineage>
</organism>
<dbReference type="PANTHER" id="PTHR36385:SF1">
    <property type="entry name" value="OS07G0562900 PROTEIN"/>
    <property type="match status" value="1"/>
</dbReference>
<dbReference type="PANTHER" id="PTHR36385">
    <property type="entry name" value="OS07G0562900 PROTEIN"/>
    <property type="match status" value="1"/>
</dbReference>
<protein>
    <submittedName>
        <fullName evidence="2">Uncharacterized protein</fullName>
    </submittedName>
</protein>
<reference evidence="2 3" key="1">
    <citation type="journal article" date="2018" name="Nat. Genet.">
        <title>The Rosa genome provides new insights in the design of modern roses.</title>
        <authorList>
            <person name="Bendahmane M."/>
        </authorList>
    </citation>
    <scope>NUCLEOTIDE SEQUENCE [LARGE SCALE GENOMIC DNA]</scope>
    <source>
        <strain evidence="3">cv. Old Blush</strain>
    </source>
</reference>
<proteinExistence type="predicted"/>
<evidence type="ECO:0000256" key="1">
    <source>
        <dbReference type="SAM" id="MobiDB-lite"/>
    </source>
</evidence>